<organism evidence="1">
    <name type="scientific">Arundo donax</name>
    <name type="common">Giant reed</name>
    <name type="synonym">Donax arundinaceus</name>
    <dbReference type="NCBI Taxonomy" id="35708"/>
    <lineage>
        <taxon>Eukaryota</taxon>
        <taxon>Viridiplantae</taxon>
        <taxon>Streptophyta</taxon>
        <taxon>Embryophyta</taxon>
        <taxon>Tracheophyta</taxon>
        <taxon>Spermatophyta</taxon>
        <taxon>Magnoliopsida</taxon>
        <taxon>Liliopsida</taxon>
        <taxon>Poales</taxon>
        <taxon>Poaceae</taxon>
        <taxon>PACMAD clade</taxon>
        <taxon>Arundinoideae</taxon>
        <taxon>Arundineae</taxon>
        <taxon>Arundo</taxon>
    </lineage>
</organism>
<name>A0A0A9B205_ARUDO</name>
<evidence type="ECO:0000313" key="1">
    <source>
        <dbReference type="EMBL" id="JAD55185.1"/>
    </source>
</evidence>
<reference evidence="1" key="2">
    <citation type="journal article" date="2015" name="Data Brief">
        <title>Shoot transcriptome of the giant reed, Arundo donax.</title>
        <authorList>
            <person name="Barrero R.A."/>
            <person name="Guerrero F.D."/>
            <person name="Moolhuijzen P."/>
            <person name="Goolsby J.A."/>
            <person name="Tidwell J."/>
            <person name="Bellgard S.E."/>
            <person name="Bellgard M.I."/>
        </authorList>
    </citation>
    <scope>NUCLEOTIDE SEQUENCE</scope>
    <source>
        <tissue evidence="1">Shoot tissue taken approximately 20 cm above the soil surface</tissue>
    </source>
</reference>
<accession>A0A0A9B205</accession>
<proteinExistence type="predicted"/>
<reference evidence="1" key="1">
    <citation type="submission" date="2014-09" db="EMBL/GenBank/DDBJ databases">
        <authorList>
            <person name="Magalhaes I.L.F."/>
            <person name="Oliveira U."/>
            <person name="Santos F.R."/>
            <person name="Vidigal T.H.D.A."/>
            <person name="Brescovit A.D."/>
            <person name="Santos A.J."/>
        </authorList>
    </citation>
    <scope>NUCLEOTIDE SEQUENCE</scope>
    <source>
        <tissue evidence="1">Shoot tissue taken approximately 20 cm above the soil surface</tissue>
    </source>
</reference>
<protein>
    <submittedName>
        <fullName evidence="1">Uncharacterized protein</fullName>
    </submittedName>
</protein>
<sequence>MLPADGTRGGILIAWKGAICQALSTHVDTFSVLVQFVESEGVLKMIHQSKNSCRS</sequence>
<dbReference type="AlphaFoldDB" id="A0A0A9B205"/>
<dbReference type="EMBL" id="GBRH01242710">
    <property type="protein sequence ID" value="JAD55185.1"/>
    <property type="molecule type" value="Transcribed_RNA"/>
</dbReference>